<dbReference type="EMBL" id="OX596105">
    <property type="protein sequence ID" value="CAI9701443.1"/>
    <property type="molecule type" value="Genomic_DNA"/>
</dbReference>
<organism evidence="1 2">
    <name type="scientific">Rangifer tarandus platyrhynchus</name>
    <name type="common">Svalbard reindeer</name>
    <dbReference type="NCBI Taxonomy" id="3082113"/>
    <lineage>
        <taxon>Eukaryota</taxon>
        <taxon>Metazoa</taxon>
        <taxon>Chordata</taxon>
        <taxon>Craniata</taxon>
        <taxon>Vertebrata</taxon>
        <taxon>Euteleostomi</taxon>
        <taxon>Mammalia</taxon>
        <taxon>Eutheria</taxon>
        <taxon>Laurasiatheria</taxon>
        <taxon>Artiodactyla</taxon>
        <taxon>Ruminantia</taxon>
        <taxon>Pecora</taxon>
        <taxon>Cervidae</taxon>
        <taxon>Odocoileinae</taxon>
        <taxon>Rangifer</taxon>
    </lineage>
</organism>
<name>A0ACB0ELL3_RANTA</name>
<protein>
    <submittedName>
        <fullName evidence="1">Uncharacterized protein</fullName>
    </submittedName>
</protein>
<gene>
    <name evidence="1" type="ORF">MRATA1EN3_LOCUS12656</name>
</gene>
<dbReference type="Proteomes" id="UP001162501">
    <property type="component" value="Chromosome 21"/>
</dbReference>
<evidence type="ECO:0000313" key="2">
    <source>
        <dbReference type="Proteomes" id="UP001162501"/>
    </source>
</evidence>
<sequence length="127" mass="13987">MERNFAKIPRRAREAQRRAAWVTCAQICRAQGRPGRSHHRPCPTLHLGVRGRIRQSYPAPRRSGDRRKPGREPGPRSTRLGPSGRRRRFPKEREPGAAGRGPGRQDPSKVGGVPPASGAAQAGSTCW</sequence>
<reference evidence="1" key="1">
    <citation type="submission" date="2023-05" db="EMBL/GenBank/DDBJ databases">
        <authorList>
            <consortium name="ELIXIR-Norway"/>
        </authorList>
    </citation>
    <scope>NUCLEOTIDE SEQUENCE</scope>
</reference>
<evidence type="ECO:0000313" key="1">
    <source>
        <dbReference type="EMBL" id="CAI9701443.1"/>
    </source>
</evidence>
<accession>A0ACB0ELL3</accession>
<proteinExistence type="predicted"/>